<dbReference type="Proteomes" id="UP000251571">
    <property type="component" value="Unassembled WGS sequence"/>
</dbReference>
<dbReference type="InterPro" id="IPR006279">
    <property type="entry name" value="SoxD"/>
</dbReference>
<reference evidence="1 3" key="2">
    <citation type="submission" date="2018-03" db="EMBL/GenBank/DDBJ databases">
        <title>Genomic Encyclopedia of Archaeal and Bacterial Type Strains, Phase II (KMG-II): from individual species to whole genera.</title>
        <authorList>
            <person name="Goeker M."/>
        </authorList>
    </citation>
    <scope>NUCLEOTIDE SEQUENCE [LARGE SCALE GENOMIC DNA]</scope>
    <source>
        <strain evidence="1 3">DSM 25227</strain>
    </source>
</reference>
<dbReference type="Proteomes" id="UP000245839">
    <property type="component" value="Unassembled WGS sequence"/>
</dbReference>
<accession>A0A2Y9B5L4</accession>
<protein>
    <submittedName>
        <fullName evidence="2">Sarcosine oxidase subunit delta</fullName>
    </submittedName>
</protein>
<dbReference type="GO" id="GO:0046653">
    <property type="term" value="P:tetrahydrofolate metabolic process"/>
    <property type="evidence" value="ECO:0007669"/>
    <property type="project" value="InterPro"/>
</dbReference>
<evidence type="ECO:0000313" key="2">
    <source>
        <dbReference type="EMBL" id="SSA50287.1"/>
    </source>
</evidence>
<name>A0A2Y9B5L4_9RHOB</name>
<dbReference type="EMBL" id="QGDJ01000013">
    <property type="protein sequence ID" value="PWJ13774.1"/>
    <property type="molecule type" value="Genomic_DNA"/>
</dbReference>
<organism evidence="2 4">
    <name type="scientific">Jannaschia seohaensis</name>
    <dbReference type="NCBI Taxonomy" id="475081"/>
    <lineage>
        <taxon>Bacteria</taxon>
        <taxon>Pseudomonadati</taxon>
        <taxon>Pseudomonadota</taxon>
        <taxon>Alphaproteobacteria</taxon>
        <taxon>Rhodobacterales</taxon>
        <taxon>Roseobacteraceae</taxon>
        <taxon>Jannaschia</taxon>
    </lineage>
</organism>
<sequence length="85" mass="9634">MQRFDCPFCGPRPETEFHFAAEAGKTRPVRDCSDADWAAYLHMVRNAKGAVCEIWVHRPCREMFVMERDSATMEVQGSTALRGAP</sequence>
<keyword evidence="3" id="KW-1185">Reference proteome</keyword>
<dbReference type="Pfam" id="PF04267">
    <property type="entry name" value="SoxD"/>
    <property type="match status" value="1"/>
</dbReference>
<evidence type="ECO:0000313" key="3">
    <source>
        <dbReference type="Proteomes" id="UP000245839"/>
    </source>
</evidence>
<evidence type="ECO:0000313" key="4">
    <source>
        <dbReference type="Proteomes" id="UP000251571"/>
    </source>
</evidence>
<dbReference type="GO" id="GO:0008115">
    <property type="term" value="F:sarcosine oxidase activity"/>
    <property type="evidence" value="ECO:0007669"/>
    <property type="project" value="InterPro"/>
</dbReference>
<dbReference type="EMBL" id="UETC01000013">
    <property type="protein sequence ID" value="SSA50287.1"/>
    <property type="molecule type" value="Genomic_DNA"/>
</dbReference>
<gene>
    <name evidence="1" type="ORF">BCF38_1134</name>
    <name evidence="2" type="ORF">SAMN05421539_1134</name>
</gene>
<dbReference type="OrthoDB" id="5420070at2"/>
<dbReference type="Gene3D" id="3.30.2270.10">
    <property type="entry name" value="Folate-binding superfamily"/>
    <property type="match status" value="1"/>
</dbReference>
<proteinExistence type="predicted"/>
<reference evidence="2 4" key="1">
    <citation type="submission" date="2016-10" db="EMBL/GenBank/DDBJ databases">
        <authorList>
            <person name="Cai Z."/>
        </authorList>
    </citation>
    <scope>NUCLEOTIDE SEQUENCE [LARGE SCALE GENOMIC DNA]</scope>
    <source>
        <strain evidence="2 4">DSM 25227</strain>
    </source>
</reference>
<dbReference type="InterPro" id="IPR038561">
    <property type="entry name" value="SoxD_sf"/>
</dbReference>
<dbReference type="AlphaFoldDB" id="A0A2Y9B5L4"/>
<evidence type="ECO:0000313" key="1">
    <source>
        <dbReference type="EMBL" id="PWJ13774.1"/>
    </source>
</evidence>
<dbReference type="RefSeq" id="WP_109565836.1">
    <property type="nucleotide sequence ID" value="NZ_QGDJ01000013.1"/>
</dbReference>